<name>A0A382GWI2_9ZZZZ</name>
<evidence type="ECO:0000313" key="1">
    <source>
        <dbReference type="EMBL" id="SVB79254.1"/>
    </source>
</evidence>
<feature type="non-terminal residue" evidence="1">
    <location>
        <position position="1"/>
    </location>
</feature>
<dbReference type="Gene3D" id="3.40.50.300">
    <property type="entry name" value="P-loop containing nucleotide triphosphate hydrolases"/>
    <property type="match status" value="1"/>
</dbReference>
<proteinExistence type="predicted"/>
<dbReference type="Pfam" id="PF13469">
    <property type="entry name" value="Sulfotransfer_3"/>
    <property type="match status" value="1"/>
</dbReference>
<dbReference type="SUPFAM" id="SSF52540">
    <property type="entry name" value="P-loop containing nucleoside triphosphate hydrolases"/>
    <property type="match status" value="1"/>
</dbReference>
<dbReference type="EMBL" id="UINC01057753">
    <property type="protein sequence ID" value="SVB79254.1"/>
    <property type="molecule type" value="Genomic_DNA"/>
</dbReference>
<accession>A0A382GWI2</accession>
<protein>
    <recommendedName>
        <fullName evidence="2">Sulfotransferase domain-containing protein</fullName>
    </recommendedName>
</protein>
<gene>
    <name evidence="1" type="ORF">METZ01_LOCUS232108</name>
</gene>
<dbReference type="AlphaFoldDB" id="A0A382GWI2"/>
<evidence type="ECO:0008006" key="2">
    <source>
        <dbReference type="Google" id="ProtNLM"/>
    </source>
</evidence>
<sequence>QFFDYLHDTTTSNVLTAKTEHAEFESVYRQTLKKLLLSRNAERIVSKNNYNITRIAYLAKMYDDARFVIAVRHPLDHIASIVRQHQLNLEQFSTASHLSYLRNAGHFEFGSGRIPIALAVDKTRYIQELWDQGQDVEGWAEYWNSVYAWTHDEILQNDELNTRCIVVPFEQLCADAELKITDILAFCNLDKADGWVGDWVAKIDYQPKYSAPFTAKEREVIMGICGETAARYGYR</sequence>
<reference evidence="1" key="1">
    <citation type="submission" date="2018-05" db="EMBL/GenBank/DDBJ databases">
        <authorList>
            <person name="Lanie J.A."/>
            <person name="Ng W.-L."/>
            <person name="Kazmierczak K.M."/>
            <person name="Andrzejewski T.M."/>
            <person name="Davidsen T.M."/>
            <person name="Wayne K.J."/>
            <person name="Tettelin H."/>
            <person name="Glass J.I."/>
            <person name="Rusch D."/>
            <person name="Podicherti R."/>
            <person name="Tsui H.-C.T."/>
            <person name="Winkler M.E."/>
        </authorList>
    </citation>
    <scope>NUCLEOTIDE SEQUENCE</scope>
</reference>
<dbReference type="InterPro" id="IPR027417">
    <property type="entry name" value="P-loop_NTPase"/>
</dbReference>
<organism evidence="1">
    <name type="scientific">marine metagenome</name>
    <dbReference type="NCBI Taxonomy" id="408172"/>
    <lineage>
        <taxon>unclassified sequences</taxon>
        <taxon>metagenomes</taxon>
        <taxon>ecological metagenomes</taxon>
    </lineage>
</organism>